<organism evidence="1">
    <name type="scientific">marine sediment metagenome</name>
    <dbReference type="NCBI Taxonomy" id="412755"/>
    <lineage>
        <taxon>unclassified sequences</taxon>
        <taxon>metagenomes</taxon>
        <taxon>ecological metagenomes</taxon>
    </lineage>
</organism>
<dbReference type="EMBL" id="LAZR01031503">
    <property type="protein sequence ID" value="KKL53569.1"/>
    <property type="molecule type" value="Genomic_DNA"/>
</dbReference>
<dbReference type="SUPFAM" id="SSF52540">
    <property type="entry name" value="P-loop containing nucleoside triphosphate hydrolases"/>
    <property type="match status" value="1"/>
</dbReference>
<dbReference type="Gene3D" id="3.40.50.300">
    <property type="entry name" value="P-loop containing nucleotide triphosphate hydrolases"/>
    <property type="match status" value="1"/>
</dbReference>
<reference evidence="1" key="1">
    <citation type="journal article" date="2015" name="Nature">
        <title>Complex archaea that bridge the gap between prokaryotes and eukaryotes.</title>
        <authorList>
            <person name="Spang A."/>
            <person name="Saw J.H."/>
            <person name="Jorgensen S.L."/>
            <person name="Zaremba-Niedzwiedzka K."/>
            <person name="Martijn J."/>
            <person name="Lind A.E."/>
            <person name="van Eijk R."/>
            <person name="Schleper C."/>
            <person name="Guy L."/>
            <person name="Ettema T.J."/>
        </authorList>
    </citation>
    <scope>NUCLEOTIDE SEQUENCE</scope>
</reference>
<protein>
    <recommendedName>
        <fullName evidence="2">Thymidylate kinase-like domain-containing protein</fullName>
    </recommendedName>
</protein>
<dbReference type="InterPro" id="IPR027417">
    <property type="entry name" value="P-loop_NTPase"/>
</dbReference>
<evidence type="ECO:0008006" key="2">
    <source>
        <dbReference type="Google" id="ProtNLM"/>
    </source>
</evidence>
<sequence length="180" mass="21184">MNEKEIKMYNIILEGCDGVGKSSIYEELMHRGLFGERMIGIQHKNKMPPKSYEEGKTLNEQLLQESNDNKGLVFDRHILSERVYGYIIRGYIDPIDSNYMDELEEALYPYNILFLITAELETVQKRFDGEGIPFKKLLDTLTQYKIEFEACYYPNKFIIDTTNITPYQALKEIERLIKEM</sequence>
<proteinExistence type="predicted"/>
<comment type="caution">
    <text evidence="1">The sequence shown here is derived from an EMBL/GenBank/DDBJ whole genome shotgun (WGS) entry which is preliminary data.</text>
</comment>
<dbReference type="AlphaFoldDB" id="A0A0F9CW89"/>
<gene>
    <name evidence="1" type="ORF">LCGC14_2274120</name>
</gene>
<accession>A0A0F9CW89</accession>
<evidence type="ECO:0000313" key="1">
    <source>
        <dbReference type="EMBL" id="KKL53569.1"/>
    </source>
</evidence>
<name>A0A0F9CW89_9ZZZZ</name>